<name>A0AAW0LY70_QUESU</name>
<accession>A0AAW0LY70</accession>
<dbReference type="EMBL" id="PKMF04000034">
    <property type="protein sequence ID" value="KAK7856668.1"/>
    <property type="molecule type" value="Genomic_DNA"/>
</dbReference>
<protein>
    <submittedName>
        <fullName evidence="1">Uncharacterized protein</fullName>
    </submittedName>
</protein>
<comment type="caution">
    <text evidence="1">The sequence shown here is derived from an EMBL/GenBank/DDBJ whole genome shotgun (WGS) entry which is preliminary data.</text>
</comment>
<organism evidence="1">
    <name type="scientific">Quercus suber</name>
    <name type="common">Cork oak</name>
    <dbReference type="NCBI Taxonomy" id="58331"/>
    <lineage>
        <taxon>Eukaryota</taxon>
        <taxon>Viridiplantae</taxon>
        <taxon>Streptophyta</taxon>
        <taxon>Embryophyta</taxon>
        <taxon>Tracheophyta</taxon>
        <taxon>Spermatophyta</taxon>
        <taxon>Magnoliopsida</taxon>
        <taxon>eudicotyledons</taxon>
        <taxon>Gunneridae</taxon>
        <taxon>Pentapetalae</taxon>
        <taxon>rosids</taxon>
        <taxon>fabids</taxon>
        <taxon>Fagales</taxon>
        <taxon>Fagaceae</taxon>
        <taxon>Quercus</taxon>
    </lineage>
</organism>
<gene>
    <name evidence="1" type="ORF">CFP56_022076</name>
</gene>
<reference evidence="1" key="3">
    <citation type="submission" date="2023-07" db="EMBL/GenBank/DDBJ databases">
        <title>An improved reference 1 genome and first organelle genomes of Quercus suber.</title>
        <authorList>
            <consortium name="Genosuber Consortium"/>
            <person name="Usie A."/>
            <person name="Serra O."/>
            <person name="Barros P."/>
        </authorList>
    </citation>
    <scope>NUCLEOTIDE SEQUENCE</scope>
    <source>
        <strain evidence="1">HL8</strain>
        <tissue evidence="1">Leaves</tissue>
    </source>
</reference>
<sequence>MEDIRRLKLVGNIQLVTLDKAQDFSCQLLEVLVKHLDIPTGRTSRDRLQNGSDHIQTGNSSIFQVRICYDCLSIISN</sequence>
<evidence type="ECO:0000313" key="1">
    <source>
        <dbReference type="EMBL" id="KAK7856668.1"/>
    </source>
</evidence>
<proteinExistence type="predicted"/>
<dbReference type="AlphaFoldDB" id="A0AAW0LY70"/>
<reference evidence="1" key="2">
    <citation type="journal article" date="2018" name="Sci. Data">
        <title>The draft genome sequence of cork oak.</title>
        <authorList>
            <person name="Ramos A.M."/>
            <person name="Usie A."/>
            <person name="Barbosa P."/>
            <person name="Barros P.M."/>
            <person name="Capote T."/>
            <person name="Chaves I."/>
            <person name="Simoes F."/>
            <person name="Abreu I."/>
            <person name="Carrasquinho I."/>
            <person name="Faro C."/>
            <person name="Guimaraes J.B."/>
            <person name="Mendonca D."/>
            <person name="Nobrega F."/>
            <person name="Rodrigues L."/>
            <person name="Saibo N.J.M."/>
            <person name="Varela M.C."/>
            <person name="Egas C."/>
            <person name="Matos J."/>
            <person name="Miguel C.M."/>
            <person name="Oliveira M.M."/>
            <person name="Ricardo C.P."/>
            <person name="Goncalves S."/>
        </authorList>
    </citation>
    <scope>NUCLEOTIDE SEQUENCE [LARGE SCALE GENOMIC DNA]</scope>
    <source>
        <strain evidence="1">HL8</strain>
    </source>
</reference>
<reference evidence="1" key="1">
    <citation type="submission" date="2017-12" db="EMBL/GenBank/DDBJ databases">
        <authorList>
            <person name="Barbosa P."/>
            <person name="Usie A."/>
            <person name="Ramos A.M."/>
        </authorList>
    </citation>
    <scope>NUCLEOTIDE SEQUENCE</scope>
    <source>
        <strain evidence="1">HL8</strain>
        <tissue evidence="1">Leaves</tissue>
    </source>
</reference>